<evidence type="ECO:0000313" key="6">
    <source>
        <dbReference type="EMBL" id="ECS4949457.1"/>
    </source>
</evidence>
<keyword evidence="3" id="KW-1133">Transmembrane helix</keyword>
<comment type="subcellular location">
    <subcellularLocation>
        <location evidence="1">Membrane</location>
        <topology evidence="1">Multi-pass membrane protein</topology>
    </subcellularLocation>
</comment>
<dbReference type="AlphaFoldDB" id="A0A606WFW1"/>
<accession>A0A606WFW1</accession>
<dbReference type="GO" id="GO:0016020">
    <property type="term" value="C:membrane"/>
    <property type="evidence" value="ECO:0007669"/>
    <property type="project" value="UniProtKB-SubCell"/>
</dbReference>
<dbReference type="Pfam" id="PF01926">
    <property type="entry name" value="MMR_HSR1"/>
    <property type="match status" value="1"/>
</dbReference>
<protein>
    <submittedName>
        <fullName evidence="6">DUF697 domain-containing protein</fullName>
    </submittedName>
</protein>
<dbReference type="Gene3D" id="3.40.50.300">
    <property type="entry name" value="P-loop containing nucleotide triphosphate hydrolases"/>
    <property type="match status" value="1"/>
</dbReference>
<evidence type="ECO:0000256" key="4">
    <source>
        <dbReference type="ARBA" id="ARBA00023136"/>
    </source>
</evidence>
<dbReference type="InterPro" id="IPR027417">
    <property type="entry name" value="P-loop_NTPase"/>
</dbReference>
<gene>
    <name evidence="6" type="ORF">A9T62_23165</name>
</gene>
<dbReference type="GO" id="GO:0005525">
    <property type="term" value="F:GTP binding"/>
    <property type="evidence" value="ECO:0007669"/>
    <property type="project" value="InterPro"/>
</dbReference>
<dbReference type="InterPro" id="IPR006073">
    <property type="entry name" value="GTP-bd"/>
</dbReference>
<evidence type="ECO:0000256" key="3">
    <source>
        <dbReference type="ARBA" id="ARBA00022989"/>
    </source>
</evidence>
<dbReference type="Pfam" id="PF05128">
    <property type="entry name" value="DUF697"/>
    <property type="match status" value="1"/>
</dbReference>
<comment type="caution">
    <text evidence="6">The sequence shown here is derived from an EMBL/GenBank/DDBJ whole genome shotgun (WGS) entry which is preliminary data.</text>
</comment>
<dbReference type="InterPro" id="IPR021147">
    <property type="entry name" value="DUF697"/>
</dbReference>
<dbReference type="EMBL" id="AAKJUD010000076">
    <property type="protein sequence ID" value="ECS4949457.1"/>
    <property type="molecule type" value="Genomic_DNA"/>
</dbReference>
<proteinExistence type="predicted"/>
<reference evidence="6" key="1">
    <citation type="submission" date="2018-07" db="EMBL/GenBank/DDBJ databases">
        <authorList>
            <consortium name="NARMS: The National Antimicrobial Resistance Monitoring System"/>
        </authorList>
    </citation>
    <scope>NUCLEOTIDE SEQUENCE</scope>
    <source>
        <strain evidence="6">CVM N32790</strain>
    </source>
</reference>
<dbReference type="RefSeq" id="WP_058820100.1">
    <property type="nucleotide sequence ID" value="NZ_JYWK01000010.1"/>
</dbReference>
<keyword evidence="4" id="KW-0472">Membrane</keyword>
<name>A0A606WFW1_SALHA</name>
<feature type="domain" description="G" evidence="5">
    <location>
        <begin position="38"/>
        <end position="159"/>
    </location>
</feature>
<sequence>MLEQVKDFLGDSYNPQTGEFNAEKARAEAEEHKDKFNIILCGATGVGKSSLVNAVFGEEIVKSGVGSPVTQHLEKITVPRKGLVLWDTKGIESKDYENTINQLKNDILHAFNDSSHEDDVPHLGWVCIDSSGARIEERDIEIIGILREKEIPVVVVFTKILGDESADFIEAAISEINAHHGDFINGRYVKVNSRERKILNISIPVSGLDDLVDISFKALPESKSRARQALKKAQMVKMEERLEAMKDGAKLIVHTSSVAAGVVGATPVPGSDAPLIAGVQSTMIYKINSEFELDITTSASASIISGILGVTAVAQVGKTIVSNVLKFIPGVGSVVGGAISAATAVGITEAIGHAYIQVLASYYDKTTGKVLLPESVSVVLDLFKKYFTYKK</sequence>
<evidence type="ECO:0000256" key="2">
    <source>
        <dbReference type="ARBA" id="ARBA00022692"/>
    </source>
</evidence>
<keyword evidence="2" id="KW-0812">Transmembrane</keyword>
<organism evidence="6">
    <name type="scientific">Salmonella hadar</name>
    <dbReference type="NCBI Taxonomy" id="149385"/>
    <lineage>
        <taxon>Bacteria</taxon>
        <taxon>Pseudomonadati</taxon>
        <taxon>Pseudomonadota</taxon>
        <taxon>Gammaproteobacteria</taxon>
        <taxon>Enterobacterales</taxon>
        <taxon>Enterobacteriaceae</taxon>
        <taxon>Salmonella</taxon>
    </lineage>
</organism>
<evidence type="ECO:0000259" key="5">
    <source>
        <dbReference type="Pfam" id="PF01926"/>
    </source>
</evidence>
<dbReference type="SUPFAM" id="SSF52540">
    <property type="entry name" value="P-loop containing nucleoside triphosphate hydrolases"/>
    <property type="match status" value="1"/>
</dbReference>
<dbReference type="CDD" id="cd00882">
    <property type="entry name" value="Ras_like_GTPase"/>
    <property type="match status" value="1"/>
</dbReference>
<evidence type="ECO:0000256" key="1">
    <source>
        <dbReference type="ARBA" id="ARBA00004141"/>
    </source>
</evidence>